<dbReference type="InterPro" id="IPR000566">
    <property type="entry name" value="Lipocln_cytosolic_FA-bd_dom"/>
</dbReference>
<evidence type="ECO:0000259" key="3">
    <source>
        <dbReference type="Pfam" id="PF08547"/>
    </source>
</evidence>
<dbReference type="AlphaFoldDB" id="A0A7S2BYE6"/>
<feature type="signal peptide" evidence="1">
    <location>
        <begin position="1"/>
        <end position="19"/>
    </location>
</feature>
<feature type="domain" description="NADH:ubiquinone oxidoreductase intermediate-associated protein 30" evidence="3">
    <location>
        <begin position="35"/>
        <end position="170"/>
    </location>
</feature>
<reference evidence="4" key="1">
    <citation type="submission" date="2021-01" db="EMBL/GenBank/DDBJ databases">
        <authorList>
            <person name="Corre E."/>
            <person name="Pelletier E."/>
            <person name="Niang G."/>
            <person name="Scheremetjew M."/>
            <person name="Finn R."/>
            <person name="Kale V."/>
            <person name="Holt S."/>
            <person name="Cochrane G."/>
            <person name="Meng A."/>
            <person name="Brown T."/>
            <person name="Cohen L."/>
        </authorList>
    </citation>
    <scope>NUCLEOTIDE SEQUENCE</scope>
    <source>
        <strain evidence="4">RCC1693</strain>
    </source>
</reference>
<evidence type="ECO:0008006" key="5">
    <source>
        <dbReference type="Google" id="ProtNLM"/>
    </source>
</evidence>
<dbReference type="PANTHER" id="PTHR37437:SF1">
    <property type="entry name" value="LIPOCALIN-RELATED PROTEIN"/>
    <property type="match status" value="1"/>
</dbReference>
<name>A0A7S2BYE6_9STRA</name>
<keyword evidence="1" id="KW-0732">Signal</keyword>
<dbReference type="InterPro" id="IPR013857">
    <property type="entry name" value="NADH-UbQ_OxRdtase-assoc_prot30"/>
</dbReference>
<proteinExistence type="predicted"/>
<dbReference type="Pfam" id="PF08547">
    <property type="entry name" value="CIA30"/>
    <property type="match status" value="1"/>
</dbReference>
<accession>A0A7S2BYE6</accession>
<protein>
    <recommendedName>
        <fullName evidence="5">Lipocalin/cytosolic fatty-acid binding domain-containing protein</fullName>
    </recommendedName>
</protein>
<dbReference type="PANTHER" id="PTHR37437">
    <property type="entry name" value="LIPOCALIN-RELATED PROTEIN-RELATED"/>
    <property type="match status" value="1"/>
</dbReference>
<gene>
    <name evidence="4" type="ORF">FPAR1323_LOCUS7171</name>
</gene>
<evidence type="ECO:0000259" key="2">
    <source>
        <dbReference type="Pfam" id="PF08212"/>
    </source>
</evidence>
<sequence>MPRLTPLVVGSAFALSTSAVEVPLVTYDGADGTGALTDWFALVDPVMGGQSTGTWSLTADESYGTLDGEVKDVPSLSAPGFVTAGALGSFPDASSTIDGGVVLSIRSSTADYTGFRFSFAAGAMSPSYSCAGGGALPGSRGCFKADFTIPESDDFAEVYIPFSSFTDKWDSATGDATTTCAEDPDVCPTADLLKKIQYIEVWAEGVDGVINVDVAGVSARVDATAEDLAEHEKSVAGSDVAPVTELDAAAYVGRWYQTYASRTVKDTFQLGGNCVTADYGVTSNETVISVTNTVRLISGLGKGIVINGYAVQSPDTEGDLQVVLGPSADPEDPNAFTESNYWIIGLGPINADGLYDWATVSDEGLKSLYVLVRDVATFKAQYEDEVLTTLAEQGFTTFLNKPIETNQDGCSY</sequence>
<feature type="domain" description="Lipocalin/cytosolic fatty-acid binding" evidence="2">
    <location>
        <begin position="246"/>
        <end position="397"/>
    </location>
</feature>
<evidence type="ECO:0000313" key="4">
    <source>
        <dbReference type="EMBL" id="CAD9410014.1"/>
    </source>
</evidence>
<dbReference type="Pfam" id="PF08212">
    <property type="entry name" value="Lipocalin_2"/>
    <property type="match status" value="1"/>
</dbReference>
<dbReference type="InterPro" id="IPR012674">
    <property type="entry name" value="Calycin"/>
</dbReference>
<organism evidence="4">
    <name type="scientific">Florenciella parvula</name>
    <dbReference type="NCBI Taxonomy" id="236787"/>
    <lineage>
        <taxon>Eukaryota</taxon>
        <taxon>Sar</taxon>
        <taxon>Stramenopiles</taxon>
        <taxon>Ochrophyta</taxon>
        <taxon>Dictyochophyceae</taxon>
        <taxon>Florenciellales</taxon>
        <taxon>Florenciella</taxon>
    </lineage>
</organism>
<dbReference type="Gene3D" id="2.40.128.20">
    <property type="match status" value="1"/>
</dbReference>
<feature type="chain" id="PRO_5030671745" description="Lipocalin/cytosolic fatty-acid binding domain-containing protein" evidence="1">
    <location>
        <begin position="20"/>
        <end position="412"/>
    </location>
</feature>
<evidence type="ECO:0000256" key="1">
    <source>
        <dbReference type="SAM" id="SignalP"/>
    </source>
</evidence>
<dbReference type="SUPFAM" id="SSF50814">
    <property type="entry name" value="Lipocalins"/>
    <property type="match status" value="1"/>
</dbReference>
<dbReference type="EMBL" id="HBGT01013375">
    <property type="protein sequence ID" value="CAD9410014.1"/>
    <property type="molecule type" value="Transcribed_RNA"/>
</dbReference>